<keyword evidence="7 8" id="KW-0472">Membrane</keyword>
<feature type="transmembrane region" description="Helical" evidence="8">
    <location>
        <begin position="61"/>
        <end position="80"/>
    </location>
</feature>
<gene>
    <name evidence="10" type="primary">rarD</name>
    <name evidence="10" type="ORF">F8377_06020</name>
</gene>
<accession>A0ABQ6VDD4</accession>
<keyword evidence="11" id="KW-1185">Reference proteome</keyword>
<feature type="transmembrane region" description="Helical" evidence="8">
    <location>
        <begin position="231"/>
        <end position="250"/>
    </location>
</feature>
<keyword evidence="6 8" id="KW-1133">Transmembrane helix</keyword>
<dbReference type="RefSeq" id="WP_151844368.1">
    <property type="nucleotide sequence ID" value="NZ_WBZJ01000002.1"/>
</dbReference>
<reference evidence="10 11" key="1">
    <citation type="submission" date="2019-10" db="EMBL/GenBank/DDBJ databases">
        <title>Corynebacterium sp novel species isolated from the respiratory tract of Marmot.</title>
        <authorList>
            <person name="Zhang G."/>
        </authorList>
    </citation>
    <scope>NUCLEOTIDE SEQUENCE [LARGE SCALE GENOMIC DNA]</scope>
    <source>
        <strain evidence="10 11">336</strain>
    </source>
</reference>
<feature type="transmembrane region" description="Helical" evidence="8">
    <location>
        <begin position="5"/>
        <end position="24"/>
    </location>
</feature>
<evidence type="ECO:0000256" key="2">
    <source>
        <dbReference type="ARBA" id="ARBA00007362"/>
    </source>
</evidence>
<feature type="domain" description="EamA" evidence="9">
    <location>
        <begin position="2"/>
        <end position="133"/>
    </location>
</feature>
<comment type="caution">
    <text evidence="10">The sequence shown here is derived from an EMBL/GenBank/DDBJ whole genome shotgun (WGS) entry which is preliminary data.</text>
</comment>
<feature type="transmembrane region" description="Helical" evidence="8">
    <location>
        <begin position="30"/>
        <end position="49"/>
    </location>
</feature>
<feature type="domain" description="EamA" evidence="9">
    <location>
        <begin position="144"/>
        <end position="272"/>
    </location>
</feature>
<feature type="transmembrane region" description="Helical" evidence="8">
    <location>
        <begin position="256"/>
        <end position="278"/>
    </location>
</feature>
<dbReference type="SUPFAM" id="SSF103481">
    <property type="entry name" value="Multidrug resistance efflux transporter EmrE"/>
    <property type="match status" value="2"/>
</dbReference>
<keyword evidence="3" id="KW-0813">Transport</keyword>
<feature type="transmembrane region" description="Helical" evidence="8">
    <location>
        <begin position="117"/>
        <end position="135"/>
    </location>
</feature>
<proteinExistence type="inferred from homology"/>
<keyword evidence="4" id="KW-1003">Cell membrane</keyword>
<comment type="subcellular location">
    <subcellularLocation>
        <location evidence="1">Cell membrane</location>
        <topology evidence="1">Multi-pass membrane protein</topology>
    </subcellularLocation>
</comment>
<dbReference type="EMBL" id="WBZJ01000002">
    <property type="protein sequence ID" value="KAB3520801.1"/>
    <property type="molecule type" value="Genomic_DNA"/>
</dbReference>
<dbReference type="InterPro" id="IPR004626">
    <property type="entry name" value="RarD"/>
</dbReference>
<evidence type="ECO:0000256" key="5">
    <source>
        <dbReference type="ARBA" id="ARBA00022692"/>
    </source>
</evidence>
<keyword evidence="5 8" id="KW-0812">Transmembrane</keyword>
<evidence type="ECO:0000256" key="8">
    <source>
        <dbReference type="SAM" id="Phobius"/>
    </source>
</evidence>
<feature type="transmembrane region" description="Helical" evidence="8">
    <location>
        <begin position="141"/>
        <end position="156"/>
    </location>
</feature>
<sequence length="292" mass="32141">MIWGILCYLMWGFFPAFFPLLIPAEPLEILAHRFLWTLVFMVIVLLVLRKMGTLRGMSLRVWGLVTLAAVLISFNWGLYIVAVNSGHVADAALGYFINPLVSVVLGVVFLRERLRPLQTLSVAIATVAVVILTIALGQPPVISLGLAVSFGLYGLVKKRVPLSPMQSLTAETLVLAPLGLLYILFLEFTGANTFTTEGPAHAGLLMMAGVITALPLLCFARAAKEMTLTSLGMIQYLTPIMQMLWAVFVVNEHIAPARWVGFSIIWVAVTVFVIDLVLNTHKNRRGTLRRAR</sequence>
<comment type="similarity">
    <text evidence="2">Belongs to the EamA transporter family.</text>
</comment>
<dbReference type="NCBIfam" id="TIGR00688">
    <property type="entry name" value="rarD"/>
    <property type="match status" value="1"/>
</dbReference>
<feature type="transmembrane region" description="Helical" evidence="8">
    <location>
        <begin position="92"/>
        <end position="110"/>
    </location>
</feature>
<evidence type="ECO:0000256" key="6">
    <source>
        <dbReference type="ARBA" id="ARBA00022989"/>
    </source>
</evidence>
<evidence type="ECO:0000256" key="3">
    <source>
        <dbReference type="ARBA" id="ARBA00022448"/>
    </source>
</evidence>
<feature type="transmembrane region" description="Helical" evidence="8">
    <location>
        <begin position="168"/>
        <end position="188"/>
    </location>
</feature>
<dbReference type="InterPro" id="IPR037185">
    <property type="entry name" value="EmrE-like"/>
</dbReference>
<evidence type="ECO:0000313" key="11">
    <source>
        <dbReference type="Proteomes" id="UP000436181"/>
    </source>
</evidence>
<name>A0ABQ6VDD4_9CORY</name>
<dbReference type="PANTHER" id="PTHR22911">
    <property type="entry name" value="ACYL-MALONYL CONDENSING ENZYME-RELATED"/>
    <property type="match status" value="1"/>
</dbReference>
<protein>
    <submittedName>
        <fullName evidence="10">EamA family transporter RarD</fullName>
    </submittedName>
</protein>
<evidence type="ECO:0000256" key="4">
    <source>
        <dbReference type="ARBA" id="ARBA00022475"/>
    </source>
</evidence>
<evidence type="ECO:0000256" key="7">
    <source>
        <dbReference type="ARBA" id="ARBA00023136"/>
    </source>
</evidence>
<feature type="transmembrane region" description="Helical" evidence="8">
    <location>
        <begin position="200"/>
        <end position="219"/>
    </location>
</feature>
<dbReference type="Proteomes" id="UP000436181">
    <property type="component" value="Unassembled WGS sequence"/>
</dbReference>
<evidence type="ECO:0000256" key="1">
    <source>
        <dbReference type="ARBA" id="ARBA00004651"/>
    </source>
</evidence>
<dbReference type="Pfam" id="PF00892">
    <property type="entry name" value="EamA"/>
    <property type="match status" value="2"/>
</dbReference>
<dbReference type="PANTHER" id="PTHR22911:SF137">
    <property type="entry name" value="SOLUTE CARRIER FAMILY 35 MEMBER G2-RELATED"/>
    <property type="match status" value="1"/>
</dbReference>
<evidence type="ECO:0000313" key="10">
    <source>
        <dbReference type="EMBL" id="KAB3520801.1"/>
    </source>
</evidence>
<organism evidence="10 11">
    <name type="scientific">Corynebacterium zhongnanshanii</name>
    <dbReference type="NCBI Taxonomy" id="2768834"/>
    <lineage>
        <taxon>Bacteria</taxon>
        <taxon>Bacillati</taxon>
        <taxon>Actinomycetota</taxon>
        <taxon>Actinomycetes</taxon>
        <taxon>Mycobacteriales</taxon>
        <taxon>Corynebacteriaceae</taxon>
        <taxon>Corynebacterium</taxon>
    </lineage>
</organism>
<dbReference type="InterPro" id="IPR000620">
    <property type="entry name" value="EamA_dom"/>
</dbReference>
<evidence type="ECO:0000259" key="9">
    <source>
        <dbReference type="Pfam" id="PF00892"/>
    </source>
</evidence>